<dbReference type="InterPro" id="IPR039498">
    <property type="entry name" value="NTP_transf_5"/>
</dbReference>
<dbReference type="Proteomes" id="UP000037600">
    <property type="component" value="Unassembled WGS sequence"/>
</dbReference>
<evidence type="ECO:0000313" key="1">
    <source>
        <dbReference type="EMBL" id="KMT64623.1"/>
    </source>
</evidence>
<comment type="caution">
    <text evidence="1">The sequence shown here is derived from an EMBL/GenBank/DDBJ whole genome shotgun (WGS) entry which is preliminary data.</text>
</comment>
<protein>
    <recommendedName>
        <fullName evidence="3">Nucleotidyltransferase family protein</fullName>
    </recommendedName>
</protein>
<keyword evidence="2" id="KW-1185">Reference proteome</keyword>
<dbReference type="PATRIC" id="fig|1513271.3.peg.2739"/>
<dbReference type="RefSeq" id="WP_048693431.1">
    <property type="nucleotide sequence ID" value="NZ_KQ130495.1"/>
</dbReference>
<dbReference type="Pfam" id="PF14907">
    <property type="entry name" value="NTP_transf_5"/>
    <property type="match status" value="1"/>
</dbReference>
<dbReference type="OrthoDB" id="5497963at2"/>
<dbReference type="STRING" id="1513271.XM47_13350"/>
<sequence length="364" mass="42778">MSILIAVLNDAELINNFGVKEWSLLKLEAKSANLVGPLFTYLKCKEKSIPEYVSWHFESSLIIANKQRRQALREIKDINLSLAAFKDVTFLKGAAYIIHHLDCSVGRLFSDIDLLVNKAELAQVERALYFNGWLQTEVEDYDEKYYREWMHEIPPMQHVSRGTVLDVHHNILPKTNQLCLSPSLFEFEDVDLEDIGRIKTLSKNDMFIHCAVHLFTESEFHNGLRDLWDLHCMIIQFSKEKSCFIDDVYTRSCELGLESYVLLAFRYTNKVFFTPLNNDIRNVLDNERFIQKFCWDFAFLNIFKPDAKACRTWKTPIATFLTYWRGHLIRMPLRLLAPHLMRKLWMQFRDALDKTPKEEAQNLP</sequence>
<dbReference type="AlphaFoldDB" id="A0A0J8GVC4"/>
<gene>
    <name evidence="1" type="ORF">XM47_13350</name>
</gene>
<proteinExistence type="predicted"/>
<reference evidence="1 2" key="1">
    <citation type="submission" date="2015-04" db="EMBL/GenBank/DDBJ databases">
        <title>Draft Genome Sequence of the Novel Agar-Digesting Marine Bacterium Q1.</title>
        <authorList>
            <person name="Li Y."/>
            <person name="Li D."/>
            <person name="Chen G."/>
            <person name="Du Z."/>
        </authorList>
    </citation>
    <scope>NUCLEOTIDE SEQUENCE [LARGE SCALE GENOMIC DNA]</scope>
    <source>
        <strain evidence="1 2">Q1</strain>
    </source>
</reference>
<evidence type="ECO:0000313" key="2">
    <source>
        <dbReference type="Proteomes" id="UP000037600"/>
    </source>
</evidence>
<dbReference type="EMBL" id="LAZL01000022">
    <property type="protein sequence ID" value="KMT64623.1"/>
    <property type="molecule type" value="Genomic_DNA"/>
</dbReference>
<accession>A0A0J8GVC4</accession>
<evidence type="ECO:0008006" key="3">
    <source>
        <dbReference type="Google" id="ProtNLM"/>
    </source>
</evidence>
<name>A0A0J8GVC4_9ALTE</name>
<organism evidence="1 2">
    <name type="scientific">Catenovulum maritimum</name>
    <dbReference type="NCBI Taxonomy" id="1513271"/>
    <lineage>
        <taxon>Bacteria</taxon>
        <taxon>Pseudomonadati</taxon>
        <taxon>Pseudomonadota</taxon>
        <taxon>Gammaproteobacteria</taxon>
        <taxon>Alteromonadales</taxon>
        <taxon>Alteromonadaceae</taxon>
        <taxon>Catenovulum</taxon>
    </lineage>
</organism>